<dbReference type="InterPro" id="IPR013785">
    <property type="entry name" value="Aldolase_TIM"/>
</dbReference>
<evidence type="ECO:0000256" key="5">
    <source>
        <dbReference type="ARBA" id="ARBA00048791"/>
    </source>
</evidence>
<dbReference type="Pfam" id="PF01791">
    <property type="entry name" value="DeoC"/>
    <property type="match status" value="1"/>
</dbReference>
<feature type="active site" description="Proton donor/acceptor" evidence="7">
    <location>
        <position position="119"/>
    </location>
</feature>
<proteinExistence type="inferred from homology"/>
<gene>
    <name evidence="7 8" type="primary">deoC</name>
    <name evidence="8" type="ORF">HMPREF0534_0404</name>
</gene>
<evidence type="ECO:0000256" key="4">
    <source>
        <dbReference type="ARBA" id="ARBA00023270"/>
    </source>
</evidence>
<dbReference type="Gene3D" id="3.20.20.70">
    <property type="entry name" value="Aldolase class I"/>
    <property type="match status" value="1"/>
</dbReference>
<comment type="subcellular location">
    <subcellularLocation>
        <location evidence="7">Cytoplasm</location>
    </subcellularLocation>
</comment>
<dbReference type="PIRSF" id="PIRSF001357">
    <property type="entry name" value="DeoC"/>
    <property type="match status" value="1"/>
</dbReference>
<evidence type="ECO:0000313" key="8">
    <source>
        <dbReference type="EMBL" id="EEI66266.1"/>
    </source>
</evidence>
<dbReference type="EC" id="4.1.2.4" evidence="7"/>
<feature type="active site" description="Proton donor/acceptor" evidence="7">
    <location>
        <position position="212"/>
    </location>
</feature>
<dbReference type="NCBIfam" id="TIGR00126">
    <property type="entry name" value="deoC"/>
    <property type="match status" value="1"/>
</dbReference>
<comment type="caution">
    <text evidence="8">The sequence shown here is derived from an EMBL/GenBank/DDBJ whole genome shotgun (WGS) entry which is preliminary data.</text>
</comment>
<evidence type="ECO:0000256" key="6">
    <source>
        <dbReference type="ARBA" id="ARBA00056337"/>
    </source>
</evidence>
<sequence length="249" mass="27153">MFNGLLRYIRKLMKTHSKLRGDHIIMKLTQAQLAKYMDHTMLKPEATPEMIDKTVEEARKYNTASVCINPYWVKRVHEGLEGTDINTCTVIGFPLGATSTESKVFETKQAIEDGADEIDMVINIGELKAGNDDAVVADIKAVADATHEKGKLLKVIIENALLTDEEKARASKLTVKGDADFVKTSTGFSTSGAKVDDVKIMREAVGPDFKIKAAGGIHSLQEAYDMIEAGANRLGVSASVQILKEAAKQ</sequence>
<dbReference type="GO" id="GO:0009264">
    <property type="term" value="P:deoxyribonucleotide catabolic process"/>
    <property type="evidence" value="ECO:0007669"/>
    <property type="project" value="UniProtKB-UniRule"/>
</dbReference>
<dbReference type="InterPro" id="IPR028581">
    <property type="entry name" value="DeoC_typeI"/>
</dbReference>
<dbReference type="GO" id="GO:0006018">
    <property type="term" value="P:2-deoxyribose 1-phosphate catabolic process"/>
    <property type="evidence" value="ECO:0007669"/>
    <property type="project" value="UniProtKB-UniRule"/>
</dbReference>
<dbReference type="GO" id="GO:0004139">
    <property type="term" value="F:deoxyribose-phosphate aldolase activity"/>
    <property type="evidence" value="ECO:0007669"/>
    <property type="project" value="UniProtKB-UniRule"/>
</dbReference>
<feature type="active site" description="Schiff-base intermediate with acetaldehyde" evidence="7">
    <location>
        <position position="183"/>
    </location>
</feature>
<keyword evidence="2 7" id="KW-0963">Cytoplasm</keyword>
<dbReference type="PANTHER" id="PTHR10889">
    <property type="entry name" value="DEOXYRIBOSE-PHOSPHATE ALDOLASE"/>
    <property type="match status" value="1"/>
</dbReference>
<comment type="catalytic activity">
    <reaction evidence="5 7">
        <text>2-deoxy-D-ribose 5-phosphate = D-glyceraldehyde 3-phosphate + acetaldehyde</text>
        <dbReference type="Rhea" id="RHEA:12821"/>
        <dbReference type="ChEBI" id="CHEBI:15343"/>
        <dbReference type="ChEBI" id="CHEBI:59776"/>
        <dbReference type="ChEBI" id="CHEBI:62877"/>
        <dbReference type="EC" id="4.1.2.4"/>
    </reaction>
</comment>
<dbReference type="Proteomes" id="UP000003419">
    <property type="component" value="Unassembled WGS sequence"/>
</dbReference>
<evidence type="ECO:0000256" key="7">
    <source>
        <dbReference type="HAMAP-Rule" id="MF_00114"/>
    </source>
</evidence>
<evidence type="ECO:0000256" key="2">
    <source>
        <dbReference type="ARBA" id="ARBA00022490"/>
    </source>
</evidence>
<evidence type="ECO:0000256" key="1">
    <source>
        <dbReference type="ARBA" id="ARBA00010936"/>
    </source>
</evidence>
<reference evidence="8 9" key="1">
    <citation type="submission" date="2009-01" db="EMBL/GenBank/DDBJ databases">
        <authorList>
            <person name="Qin X."/>
            <person name="Bachman B."/>
            <person name="Battles P."/>
            <person name="Bell A."/>
            <person name="Bess C."/>
            <person name="Bickham C."/>
            <person name="Chaboub L."/>
            <person name="Chen D."/>
            <person name="Coyle M."/>
            <person name="Deiros D.R."/>
            <person name="Dinh H."/>
            <person name="Forbes L."/>
            <person name="Fowler G."/>
            <person name="Francisco L."/>
            <person name="Fu Q."/>
            <person name="Gubbala S."/>
            <person name="Hale W."/>
            <person name="Han Y."/>
            <person name="Hemphill L."/>
            <person name="Highlander S.K."/>
            <person name="Hirani K."/>
            <person name="Hogues M."/>
            <person name="Jackson L."/>
            <person name="Jakkamsetti A."/>
            <person name="Javaid M."/>
            <person name="Jiang H."/>
            <person name="Korchina V."/>
            <person name="Kovar C."/>
            <person name="Lara F."/>
            <person name="Lee S."/>
            <person name="Mata R."/>
            <person name="Mathew T."/>
            <person name="Moen C."/>
            <person name="Morales K."/>
            <person name="Munidasa M."/>
            <person name="Nazareth L."/>
            <person name="Ngo R."/>
            <person name="Nguyen L."/>
            <person name="Okwuonu G."/>
            <person name="Ongeri F."/>
            <person name="Patil S."/>
            <person name="Petrosino J."/>
            <person name="Pham C."/>
            <person name="Pham P."/>
            <person name="Pu L.-L."/>
            <person name="Puazo M."/>
            <person name="Raj R."/>
            <person name="Reid J."/>
            <person name="Rouhana J."/>
            <person name="Saada N."/>
            <person name="Shang Y."/>
            <person name="Simmons D."/>
            <person name="Thornton R."/>
            <person name="Warren J."/>
            <person name="Weissenberger G."/>
            <person name="Zhang J."/>
            <person name="Zhang L."/>
            <person name="Zhou C."/>
            <person name="Zhu D."/>
            <person name="Muzny D."/>
            <person name="Worley K."/>
            <person name="Gibbs R."/>
        </authorList>
    </citation>
    <scope>NUCLEOTIDE SEQUENCE [LARGE SCALE GENOMIC DNA]</scope>
    <source>
        <strain evidence="8 9">CF48-3A</strain>
    </source>
</reference>
<keyword evidence="3 7" id="KW-0456">Lyase</keyword>
<comment type="function">
    <text evidence="6 7">Catalyzes a reversible aldol reaction between acetaldehyde and D-glyceraldehyde 3-phosphate to generate 2-deoxy-D-ribose 5-phosphate.</text>
</comment>
<keyword evidence="4 7" id="KW-0704">Schiff base</keyword>
<name>A0A8D9VV82_LIMRT</name>
<dbReference type="GO" id="GO:0005737">
    <property type="term" value="C:cytoplasm"/>
    <property type="evidence" value="ECO:0007669"/>
    <property type="project" value="UniProtKB-SubCell"/>
</dbReference>
<comment type="similarity">
    <text evidence="1 7">Belongs to the DeoC/FbaB aldolase family. DeoC type 1 subfamily.</text>
</comment>
<dbReference type="PANTHER" id="PTHR10889:SF1">
    <property type="entry name" value="DEOXYRIBOSE-PHOSPHATE ALDOLASE"/>
    <property type="match status" value="1"/>
</dbReference>
<accession>A0A8D9VV82</accession>
<evidence type="ECO:0000313" key="9">
    <source>
        <dbReference type="Proteomes" id="UP000003419"/>
    </source>
</evidence>
<dbReference type="InterPro" id="IPR002915">
    <property type="entry name" value="DeoC/FbaB/LacD_aldolase"/>
</dbReference>
<protein>
    <recommendedName>
        <fullName evidence="7">Deoxyribose-phosphate aldolase</fullName>
        <shortName evidence="7">DERA</shortName>
        <ecNumber evidence="7">4.1.2.4</ecNumber>
    </recommendedName>
    <alternativeName>
        <fullName evidence="7">2-deoxy-D-ribose 5-phosphate aldolase</fullName>
    </alternativeName>
    <alternativeName>
        <fullName evidence="7">Phosphodeoxyriboaldolase</fullName>
        <shortName evidence="7">Deoxyriboaldolase</shortName>
    </alternativeName>
</protein>
<evidence type="ECO:0000256" key="3">
    <source>
        <dbReference type="ARBA" id="ARBA00023239"/>
    </source>
</evidence>
<dbReference type="SMART" id="SM01133">
    <property type="entry name" value="DeoC"/>
    <property type="match status" value="1"/>
</dbReference>
<dbReference type="AlphaFoldDB" id="A0A8D9VV82"/>
<organism evidence="8 9">
    <name type="scientific">Limosilactobacillus reuteri CF48-3A</name>
    <dbReference type="NCBI Taxonomy" id="525341"/>
    <lineage>
        <taxon>Bacteria</taxon>
        <taxon>Bacillati</taxon>
        <taxon>Bacillota</taxon>
        <taxon>Bacilli</taxon>
        <taxon>Lactobacillales</taxon>
        <taxon>Lactobacillaceae</taxon>
        <taxon>Limosilactobacillus</taxon>
    </lineage>
</organism>
<dbReference type="GO" id="GO:0016052">
    <property type="term" value="P:carbohydrate catabolic process"/>
    <property type="evidence" value="ECO:0007669"/>
    <property type="project" value="TreeGrafter"/>
</dbReference>
<dbReference type="SUPFAM" id="SSF51569">
    <property type="entry name" value="Aldolase"/>
    <property type="match status" value="1"/>
</dbReference>
<dbReference type="CDD" id="cd00959">
    <property type="entry name" value="DeoC"/>
    <property type="match status" value="1"/>
</dbReference>
<dbReference type="InterPro" id="IPR011343">
    <property type="entry name" value="DeoC"/>
</dbReference>
<dbReference type="HAMAP" id="MF_00114">
    <property type="entry name" value="DeoC_type1"/>
    <property type="match status" value="1"/>
</dbReference>
<dbReference type="UniPathway" id="UPA00002">
    <property type="reaction ID" value="UER00468"/>
</dbReference>
<comment type="pathway">
    <text evidence="7">Carbohydrate degradation; 2-deoxy-D-ribose 1-phosphate degradation; D-glyceraldehyde 3-phosphate and acetaldehyde from 2-deoxy-alpha-D-ribose 1-phosphate: step 2/2.</text>
</comment>
<dbReference type="FunFam" id="3.20.20.70:FF:000044">
    <property type="entry name" value="Deoxyribose-phosphate aldolase"/>
    <property type="match status" value="1"/>
</dbReference>
<dbReference type="EMBL" id="ACHG01000034">
    <property type="protein sequence ID" value="EEI66266.1"/>
    <property type="molecule type" value="Genomic_DNA"/>
</dbReference>